<sequence length="92" mass="10360">MPETRTRLRKICSFISYPWAGHWFSNQLFCDEGFEELSSALDGYPKGLKCLEPTEKEMNRLSILPEATNAAGERSKLCRTWTSPAATTTTSP</sequence>
<reference evidence="2" key="1">
    <citation type="submission" date="2021-01" db="EMBL/GenBank/DDBJ databases">
        <title>Caligus Genome Assembly.</title>
        <authorList>
            <person name="Gallardo-Escarate C."/>
        </authorList>
    </citation>
    <scope>NUCLEOTIDE SEQUENCE [LARGE SCALE GENOMIC DNA]</scope>
</reference>
<gene>
    <name evidence="1" type="ORF">FKW44_014236</name>
</gene>
<accession>A0A7T8GYW7</accession>
<dbReference type="EMBL" id="CP045898">
    <property type="protein sequence ID" value="QQP40252.1"/>
    <property type="molecule type" value="Genomic_DNA"/>
</dbReference>
<dbReference type="AlphaFoldDB" id="A0A7T8GYW7"/>
<dbReference type="Proteomes" id="UP000595437">
    <property type="component" value="Chromosome 9"/>
</dbReference>
<keyword evidence="2" id="KW-1185">Reference proteome</keyword>
<evidence type="ECO:0000313" key="1">
    <source>
        <dbReference type="EMBL" id="QQP40252.1"/>
    </source>
</evidence>
<protein>
    <submittedName>
        <fullName evidence="1">Uncharacterized protein</fullName>
    </submittedName>
</protein>
<name>A0A7T8GYW7_CALRO</name>
<proteinExistence type="predicted"/>
<organism evidence="1 2">
    <name type="scientific">Caligus rogercresseyi</name>
    <name type="common">Sea louse</name>
    <dbReference type="NCBI Taxonomy" id="217165"/>
    <lineage>
        <taxon>Eukaryota</taxon>
        <taxon>Metazoa</taxon>
        <taxon>Ecdysozoa</taxon>
        <taxon>Arthropoda</taxon>
        <taxon>Crustacea</taxon>
        <taxon>Multicrustacea</taxon>
        <taxon>Hexanauplia</taxon>
        <taxon>Copepoda</taxon>
        <taxon>Siphonostomatoida</taxon>
        <taxon>Caligidae</taxon>
        <taxon>Caligus</taxon>
    </lineage>
</organism>
<evidence type="ECO:0000313" key="2">
    <source>
        <dbReference type="Proteomes" id="UP000595437"/>
    </source>
</evidence>